<reference evidence="1 2" key="1">
    <citation type="submission" date="2024-01" db="EMBL/GenBank/DDBJ databases">
        <title>Sphingobacterium tenebrionis sp. nov., a novel endophyte isolated from tenebrio molitor intestines.</title>
        <authorList>
            <person name="Zhang C."/>
        </authorList>
    </citation>
    <scope>NUCLEOTIDE SEQUENCE [LARGE SCALE GENOMIC DNA]</scope>
    <source>
        <strain evidence="1 2">PU5-4</strain>
    </source>
</reference>
<name>A0ABU8I3D4_9SPHI</name>
<dbReference type="Pfam" id="PF08888">
    <property type="entry name" value="HopJ"/>
    <property type="match status" value="1"/>
</dbReference>
<accession>A0ABU8I3D4</accession>
<evidence type="ECO:0000313" key="2">
    <source>
        <dbReference type="Proteomes" id="UP001363035"/>
    </source>
</evidence>
<evidence type="ECO:0000313" key="1">
    <source>
        <dbReference type="EMBL" id="MEI5984234.1"/>
    </source>
</evidence>
<dbReference type="RefSeq" id="WP_336557364.1">
    <property type="nucleotide sequence ID" value="NZ_JAYLLN010000007.1"/>
</dbReference>
<dbReference type="Proteomes" id="UP001363035">
    <property type="component" value="Unassembled WGS sequence"/>
</dbReference>
<comment type="caution">
    <text evidence="1">The sequence shown here is derived from an EMBL/GenBank/DDBJ whole genome shotgun (WGS) entry which is preliminary data.</text>
</comment>
<proteinExistence type="predicted"/>
<organism evidence="1 2">
    <name type="scientific">Sphingobacterium tenebrionis</name>
    <dbReference type="NCBI Taxonomy" id="3111775"/>
    <lineage>
        <taxon>Bacteria</taxon>
        <taxon>Pseudomonadati</taxon>
        <taxon>Bacteroidota</taxon>
        <taxon>Sphingobacteriia</taxon>
        <taxon>Sphingobacteriales</taxon>
        <taxon>Sphingobacteriaceae</taxon>
        <taxon>Sphingobacterium</taxon>
    </lineage>
</organism>
<keyword evidence="2" id="KW-1185">Reference proteome</keyword>
<dbReference type="InterPro" id="IPR038604">
    <property type="entry name" value="HopJ_sf"/>
</dbReference>
<protein>
    <submittedName>
        <fullName evidence="1">HopJ type III effector protein</fullName>
    </submittedName>
</protein>
<dbReference type="Gene3D" id="3.20.160.10">
    <property type="entry name" value="vpa0580 domain like"/>
    <property type="match status" value="1"/>
</dbReference>
<gene>
    <name evidence="1" type="ORF">VJ786_04890</name>
</gene>
<dbReference type="EMBL" id="JAYLLN010000007">
    <property type="protein sequence ID" value="MEI5984234.1"/>
    <property type="molecule type" value="Genomic_DNA"/>
</dbReference>
<sequence length="111" mass="12849">MSTSNLLQQLENKSIQFKDVINYIEQHYEYRASSFINGNQDNAADQNQGSAKVLSYAKLNNLSKEDTLKLFAEHYEEVLANPQGTDHQNIRQFMEHGWDKVSFEIEVLKPL</sequence>
<dbReference type="InterPro" id="IPR014984">
    <property type="entry name" value="HopJ"/>
</dbReference>